<protein>
    <submittedName>
        <fullName evidence="3">Uncharacterized protein</fullName>
    </submittedName>
</protein>
<gene>
    <name evidence="3" type="ORF">LOC71_07795</name>
</gene>
<keyword evidence="2" id="KW-1133">Transmembrane helix</keyword>
<evidence type="ECO:0000313" key="4">
    <source>
        <dbReference type="Proteomes" id="UP001430306"/>
    </source>
</evidence>
<evidence type="ECO:0000313" key="3">
    <source>
        <dbReference type="EMBL" id="MCC9642172.1"/>
    </source>
</evidence>
<feature type="transmembrane region" description="Helical" evidence="2">
    <location>
        <begin position="58"/>
        <end position="81"/>
    </location>
</feature>
<reference evidence="3" key="1">
    <citation type="submission" date="2021-11" db="EMBL/GenBank/DDBJ databases">
        <title>Genome sequence.</title>
        <authorList>
            <person name="Sun Q."/>
        </authorList>
    </citation>
    <scope>NUCLEOTIDE SEQUENCE</scope>
    <source>
        <strain evidence="3">JC740</strain>
    </source>
</reference>
<evidence type="ECO:0000256" key="2">
    <source>
        <dbReference type="SAM" id="Phobius"/>
    </source>
</evidence>
<accession>A0ABS8NGV1</accession>
<dbReference type="EMBL" id="JAJKFW010000016">
    <property type="protein sequence ID" value="MCC9642172.1"/>
    <property type="molecule type" value="Genomic_DNA"/>
</dbReference>
<dbReference type="Proteomes" id="UP001430306">
    <property type="component" value="Unassembled WGS sequence"/>
</dbReference>
<name>A0ABS8NGV1_9BACT</name>
<feature type="region of interest" description="Disordered" evidence="1">
    <location>
        <begin position="88"/>
        <end position="114"/>
    </location>
</feature>
<evidence type="ECO:0000256" key="1">
    <source>
        <dbReference type="SAM" id="MobiDB-lite"/>
    </source>
</evidence>
<proteinExistence type="predicted"/>
<feature type="compositionally biased region" description="Basic and acidic residues" evidence="1">
    <location>
        <begin position="99"/>
        <end position="114"/>
    </location>
</feature>
<comment type="caution">
    <text evidence="3">The sequence shown here is derived from an EMBL/GenBank/DDBJ whole genome shotgun (WGS) entry which is preliminary data.</text>
</comment>
<keyword evidence="2" id="KW-0472">Membrane</keyword>
<feature type="transmembrane region" description="Helical" evidence="2">
    <location>
        <begin position="28"/>
        <end position="46"/>
    </location>
</feature>
<keyword evidence="4" id="KW-1185">Reference proteome</keyword>
<keyword evidence="2" id="KW-0812">Transmembrane</keyword>
<dbReference type="RefSeq" id="WP_230272892.1">
    <property type="nucleotide sequence ID" value="NZ_JAJKFW010000016.1"/>
</dbReference>
<sequence>MNHESPSTADGSPSAPSWFERPENIQRIITALVVACVLLVVADLFYENPHPHFGKVETFFGFQAWFGFIAFVVVVFLGTAIRPLIKKPETYYDPEPENDSPRLDRPDDSAGDKA</sequence>
<organism evidence="3 4">
    <name type="scientific">Rhodopirellula halodulae</name>
    <dbReference type="NCBI Taxonomy" id="2894198"/>
    <lineage>
        <taxon>Bacteria</taxon>
        <taxon>Pseudomonadati</taxon>
        <taxon>Planctomycetota</taxon>
        <taxon>Planctomycetia</taxon>
        <taxon>Pirellulales</taxon>
        <taxon>Pirellulaceae</taxon>
        <taxon>Rhodopirellula</taxon>
    </lineage>
</organism>